<sequence>MKKLSLRIKGEFQHSFIYSGILFLIDFNKKLSAYKWEDLLSNSINKFDNESKSAYLHFFSKKKNDNNLDINLDTINNLDVISEDNLKKYQCDKQIDINSYPTEIDIKNNALFFSSEKGLLKINFNWSKIDKYRSTIKFSDKQATLLFGDCKVFNFSQSATNRILLCMGKNGLSDSKFQDDKLKVNEPNTSKIWLDSQFFQDGQNNYCALLSDGVNIQSVIDDETTKYLKILNRLRRIKENKNMECSELEKFIQNAKKELQKKIIASNYSILKNEFYTLKHDFKTEAKYSYLRERKVNQLNTNFIQLDDNLYFQNKNGTELCKLADGFIDWRVFPNATSHFNHCHIIYEDYIEIMGFDKTSPP</sequence>
<gene>
    <name evidence="1" type="ORF">NCTC12229_00844</name>
</gene>
<evidence type="ECO:0000313" key="1">
    <source>
        <dbReference type="EMBL" id="SUA36429.1"/>
    </source>
</evidence>
<dbReference type="RefSeq" id="WP_115133657.1">
    <property type="nucleotide sequence ID" value="NZ_UGRS01000001.1"/>
</dbReference>
<name>A0A378WGJ1_9NEIS</name>
<reference evidence="1 2" key="1">
    <citation type="submission" date="2018-06" db="EMBL/GenBank/DDBJ databases">
        <authorList>
            <consortium name="Pathogen Informatics"/>
            <person name="Doyle S."/>
        </authorList>
    </citation>
    <scope>NUCLEOTIDE SEQUENCE [LARGE SCALE GENOMIC DNA]</scope>
    <source>
        <strain evidence="1 2">NCTC12229</strain>
    </source>
</reference>
<dbReference type="EMBL" id="UGRS01000001">
    <property type="protein sequence ID" value="SUA36429.1"/>
    <property type="molecule type" value="Genomic_DNA"/>
</dbReference>
<dbReference type="Proteomes" id="UP000254055">
    <property type="component" value="Unassembled WGS sequence"/>
</dbReference>
<evidence type="ECO:0000313" key="2">
    <source>
        <dbReference type="Proteomes" id="UP000254055"/>
    </source>
</evidence>
<accession>A0A378WGJ1</accession>
<proteinExistence type="predicted"/>
<dbReference type="AlphaFoldDB" id="A0A378WGJ1"/>
<organism evidence="1 2">
    <name type="scientific">Neisseria zoodegmatis</name>
    <dbReference type="NCBI Taxonomy" id="326523"/>
    <lineage>
        <taxon>Bacteria</taxon>
        <taxon>Pseudomonadati</taxon>
        <taxon>Pseudomonadota</taxon>
        <taxon>Betaproteobacteria</taxon>
        <taxon>Neisseriales</taxon>
        <taxon>Neisseriaceae</taxon>
        <taxon>Neisseria</taxon>
    </lineage>
</organism>
<protein>
    <submittedName>
        <fullName evidence="1">Uncharacterized protein</fullName>
    </submittedName>
</protein>